<organism evidence="2 3">
    <name type="scientific">Nelumbo nucifera</name>
    <name type="common">Sacred lotus</name>
    <dbReference type="NCBI Taxonomy" id="4432"/>
    <lineage>
        <taxon>Eukaryota</taxon>
        <taxon>Viridiplantae</taxon>
        <taxon>Streptophyta</taxon>
        <taxon>Embryophyta</taxon>
        <taxon>Tracheophyta</taxon>
        <taxon>Spermatophyta</taxon>
        <taxon>Magnoliopsida</taxon>
        <taxon>Proteales</taxon>
        <taxon>Nelumbonaceae</taxon>
        <taxon>Nelumbo</taxon>
    </lineage>
</organism>
<dbReference type="InterPro" id="IPR011009">
    <property type="entry name" value="Kinase-like_dom_sf"/>
</dbReference>
<dbReference type="PANTHER" id="PTHR47976:SF7">
    <property type="entry name" value="RECEPTOR-LIKE SERINE_THREONINE-PROTEIN KINASE"/>
    <property type="match status" value="1"/>
</dbReference>
<sequence length="131" mass="15175">MPITVKVDIYGFGVVLLEIICCRRSVDVNLPEDQVVVDWVYDCFEAGEVGMLVGDEVVDTRSLERMIWLGLWCIQDEPSIRPSMKRWSWCWKGMQRFTYNHHTSNPTSFSLQGVRRKLYIGESSSPQKKAK</sequence>
<comment type="caution">
    <text evidence="2">The sequence shown here is derived from an EMBL/GenBank/DDBJ whole genome shotgun (WGS) entry which is preliminary data.</text>
</comment>
<dbReference type="Proteomes" id="UP000607653">
    <property type="component" value="Unassembled WGS sequence"/>
</dbReference>
<accession>A0A822XRD7</accession>
<keyword evidence="3" id="KW-1185">Reference proteome</keyword>
<protein>
    <submittedName>
        <fullName evidence="2">Uncharacterized protein</fullName>
    </submittedName>
</protein>
<keyword evidence="1" id="KW-0732">Signal</keyword>
<proteinExistence type="predicted"/>
<dbReference type="InterPro" id="IPR051343">
    <property type="entry name" value="G-type_lectin_kinases/EP1-like"/>
</dbReference>
<dbReference type="Gene3D" id="1.10.510.10">
    <property type="entry name" value="Transferase(Phosphotransferase) domain 1"/>
    <property type="match status" value="1"/>
</dbReference>
<dbReference type="PANTHER" id="PTHR47976">
    <property type="entry name" value="G-TYPE LECTIN S-RECEPTOR-LIKE SERINE/THREONINE-PROTEIN KINASE SD2-5"/>
    <property type="match status" value="1"/>
</dbReference>
<dbReference type="SUPFAM" id="SSF56112">
    <property type="entry name" value="Protein kinase-like (PK-like)"/>
    <property type="match status" value="1"/>
</dbReference>
<evidence type="ECO:0000313" key="3">
    <source>
        <dbReference type="Proteomes" id="UP000607653"/>
    </source>
</evidence>
<dbReference type="EMBL" id="DUZY01000001">
    <property type="protein sequence ID" value="DAD22582.1"/>
    <property type="molecule type" value="Genomic_DNA"/>
</dbReference>
<dbReference type="AlphaFoldDB" id="A0A822XRD7"/>
<evidence type="ECO:0000313" key="2">
    <source>
        <dbReference type="EMBL" id="DAD22582.1"/>
    </source>
</evidence>
<gene>
    <name evidence="2" type="ORF">HUJ06_024045</name>
</gene>
<name>A0A822XRD7_NELNU</name>
<reference evidence="2 3" key="1">
    <citation type="journal article" date="2020" name="Mol. Biol. Evol.">
        <title>Distinct Expression and Methylation Patterns for Genes with Different Fates following a Single Whole-Genome Duplication in Flowering Plants.</title>
        <authorList>
            <person name="Shi T."/>
            <person name="Rahmani R.S."/>
            <person name="Gugger P.F."/>
            <person name="Wang M."/>
            <person name="Li H."/>
            <person name="Zhang Y."/>
            <person name="Li Z."/>
            <person name="Wang Q."/>
            <person name="Van de Peer Y."/>
            <person name="Marchal K."/>
            <person name="Chen J."/>
        </authorList>
    </citation>
    <scope>NUCLEOTIDE SEQUENCE [LARGE SCALE GENOMIC DNA]</scope>
    <source>
        <tissue evidence="2">Leaf</tissue>
    </source>
</reference>
<evidence type="ECO:0000256" key="1">
    <source>
        <dbReference type="ARBA" id="ARBA00022729"/>
    </source>
</evidence>